<comment type="caution">
    <text evidence="2">The sequence shown here is derived from an EMBL/GenBank/DDBJ whole genome shotgun (WGS) entry which is preliminary data.</text>
</comment>
<reference evidence="2" key="2">
    <citation type="submission" date="2020-09" db="EMBL/GenBank/DDBJ databases">
        <authorList>
            <person name="Sun Q."/>
            <person name="Zhou Y."/>
        </authorList>
    </citation>
    <scope>NUCLEOTIDE SEQUENCE</scope>
    <source>
        <strain evidence="2">CGMCC 4.7398</strain>
    </source>
</reference>
<dbReference type="AlphaFoldDB" id="A0A919FL98"/>
<evidence type="ECO:0000256" key="1">
    <source>
        <dbReference type="SAM" id="MobiDB-lite"/>
    </source>
</evidence>
<accession>A0A919FL98</accession>
<feature type="compositionally biased region" description="Basic and acidic residues" evidence="1">
    <location>
        <begin position="1"/>
        <end position="23"/>
    </location>
</feature>
<proteinExistence type="predicted"/>
<keyword evidence="3" id="KW-1185">Reference proteome</keyword>
<gene>
    <name evidence="2" type="ORF">GCM10017772_11170</name>
</gene>
<protein>
    <submittedName>
        <fullName evidence="2">Uncharacterized protein</fullName>
    </submittedName>
</protein>
<organism evidence="2 3">
    <name type="scientific">Promicromonospora soli</name>
    <dbReference type="NCBI Taxonomy" id="2035533"/>
    <lineage>
        <taxon>Bacteria</taxon>
        <taxon>Bacillati</taxon>
        <taxon>Actinomycetota</taxon>
        <taxon>Actinomycetes</taxon>
        <taxon>Micrococcales</taxon>
        <taxon>Promicromonosporaceae</taxon>
        <taxon>Promicromonospora</taxon>
    </lineage>
</organism>
<reference evidence="2" key="1">
    <citation type="journal article" date="2014" name="Int. J. Syst. Evol. Microbiol.">
        <title>Complete genome sequence of Corynebacterium casei LMG S-19264T (=DSM 44701T), isolated from a smear-ripened cheese.</title>
        <authorList>
            <consortium name="US DOE Joint Genome Institute (JGI-PGF)"/>
            <person name="Walter F."/>
            <person name="Albersmeier A."/>
            <person name="Kalinowski J."/>
            <person name="Ruckert C."/>
        </authorList>
    </citation>
    <scope>NUCLEOTIDE SEQUENCE</scope>
    <source>
        <strain evidence="2">CGMCC 4.7398</strain>
    </source>
</reference>
<evidence type="ECO:0000313" key="2">
    <source>
        <dbReference type="EMBL" id="GHH68168.1"/>
    </source>
</evidence>
<evidence type="ECO:0000313" key="3">
    <source>
        <dbReference type="Proteomes" id="UP000627369"/>
    </source>
</evidence>
<dbReference type="EMBL" id="BNAS01000001">
    <property type="protein sequence ID" value="GHH68168.1"/>
    <property type="molecule type" value="Genomic_DNA"/>
</dbReference>
<dbReference type="Proteomes" id="UP000627369">
    <property type="component" value="Unassembled WGS sequence"/>
</dbReference>
<feature type="region of interest" description="Disordered" evidence="1">
    <location>
        <begin position="1"/>
        <end position="40"/>
    </location>
</feature>
<sequence>MHLERVADQRGQARDADSGRGDGRGAAVAHPVVTHAGGPRVEGLAQGRDDGWSVAAVVVHLDGAAAQTDALGIRGVAEFRNQARPAAADVECDDPGVNGIKRRFINNPCVFGHPVILTRNQGKVV</sequence>
<name>A0A919FL98_9MICO</name>